<keyword evidence="2 3" id="KW-0819">tRNA processing</keyword>
<dbReference type="InterPro" id="IPR014729">
    <property type="entry name" value="Rossmann-like_a/b/a_fold"/>
</dbReference>
<dbReference type="Gene3D" id="3.40.50.620">
    <property type="entry name" value="HUPs"/>
    <property type="match status" value="1"/>
</dbReference>
<dbReference type="GO" id="GO:0000049">
    <property type="term" value="F:tRNA binding"/>
    <property type="evidence" value="ECO:0007669"/>
    <property type="project" value="InterPro"/>
</dbReference>
<evidence type="ECO:0000313" key="5">
    <source>
        <dbReference type="Proteomes" id="UP000187209"/>
    </source>
</evidence>
<gene>
    <name evidence="4" type="ORF">SteCoe_20876</name>
</gene>
<protein>
    <recommendedName>
        <fullName evidence="3">Cytoplasmic tRNA 2-thiolation protein 2</fullName>
    </recommendedName>
</protein>
<comment type="subcellular location">
    <subcellularLocation>
        <location evidence="3">Cytoplasm</location>
    </subcellularLocation>
</comment>
<dbReference type="AlphaFoldDB" id="A0A1R2BRF5"/>
<dbReference type="Proteomes" id="UP000187209">
    <property type="component" value="Unassembled WGS sequence"/>
</dbReference>
<dbReference type="SUPFAM" id="SSF52402">
    <property type="entry name" value="Adenine nucleotide alpha hydrolases-like"/>
    <property type="match status" value="1"/>
</dbReference>
<proteinExistence type="inferred from homology"/>
<dbReference type="PANTHER" id="PTHR20882">
    <property type="entry name" value="CYTOPLASMIC TRNA 2-THIOLATION PROTEIN 2"/>
    <property type="match status" value="1"/>
</dbReference>
<comment type="similarity">
    <text evidence="3">Belongs to the CTU2/NCS2 family.</text>
</comment>
<evidence type="ECO:0000313" key="4">
    <source>
        <dbReference type="EMBL" id="OMJ79175.1"/>
    </source>
</evidence>
<keyword evidence="1 3" id="KW-0963">Cytoplasm</keyword>
<accession>A0A1R2BRF5</accession>
<name>A0A1R2BRF5_9CILI</name>
<reference evidence="4 5" key="1">
    <citation type="submission" date="2016-11" db="EMBL/GenBank/DDBJ databases">
        <title>The macronuclear genome of Stentor coeruleus: a giant cell with tiny introns.</title>
        <authorList>
            <person name="Slabodnick M."/>
            <person name="Ruby J.G."/>
            <person name="Reiff S.B."/>
            <person name="Swart E.C."/>
            <person name="Gosai S."/>
            <person name="Prabakaran S."/>
            <person name="Witkowska E."/>
            <person name="Larue G.E."/>
            <person name="Fisher S."/>
            <person name="Freeman R.M."/>
            <person name="Gunawardena J."/>
            <person name="Chu W."/>
            <person name="Stover N.A."/>
            <person name="Gregory B.D."/>
            <person name="Nowacki M."/>
            <person name="Derisi J."/>
            <person name="Roy S.W."/>
            <person name="Marshall W.F."/>
            <person name="Sood P."/>
        </authorList>
    </citation>
    <scope>NUCLEOTIDE SEQUENCE [LARGE SCALE GENOMIC DNA]</scope>
    <source>
        <strain evidence="4">WM001</strain>
    </source>
</reference>
<evidence type="ECO:0000256" key="2">
    <source>
        <dbReference type="ARBA" id="ARBA00022694"/>
    </source>
</evidence>
<organism evidence="4 5">
    <name type="scientific">Stentor coeruleus</name>
    <dbReference type="NCBI Taxonomy" id="5963"/>
    <lineage>
        <taxon>Eukaryota</taxon>
        <taxon>Sar</taxon>
        <taxon>Alveolata</taxon>
        <taxon>Ciliophora</taxon>
        <taxon>Postciliodesmatophora</taxon>
        <taxon>Heterotrichea</taxon>
        <taxon>Heterotrichida</taxon>
        <taxon>Stentoridae</taxon>
        <taxon>Stentor</taxon>
    </lineage>
</organism>
<sequence length="317" mass="35697">MDIPLCYKCHTEKAKYKTRLQLVCEKCFITNIEHTFRCTIKNCIFPKNGEPLLICVSGGANSSCLLHLVDTCNNPLKTTKMMKFLPTILYIDDGSFYNISTNQTEAYLEEIQTKYSMPIIRKTLEELAPDLYSRLPSNPQPRADMIYLEIHNQIVNIAKQNGFSKVVTGESASRISAQVLSGICKGSGVSVERYANSCIELDGIKIGRPMRELLDKEVCIYLHLQKLSVLTKLPISVNPYPTPTIDILVQHFLQNLQSKFPSTVHTLLRTASKLVPRPLEGTCSICKGPKDEPLCPLENFVNKDETLCYSCHHLINP</sequence>
<comment type="function">
    <text evidence="3">Plays a central role in 2-thiolation of mcm(5)S(2)U at tRNA wobble positions of tRNA(Lys), tRNA(Glu) and tRNA(Gln). May act by forming a heterodimer with NCS6/CTU1 that ligates sulfur from thiocarboxylated URM1 onto the uridine of tRNAs at wobble position.</text>
</comment>
<dbReference type="GO" id="GO:0005829">
    <property type="term" value="C:cytosol"/>
    <property type="evidence" value="ECO:0007669"/>
    <property type="project" value="TreeGrafter"/>
</dbReference>
<dbReference type="HAMAP" id="MF_03054">
    <property type="entry name" value="CTU2"/>
    <property type="match status" value="1"/>
</dbReference>
<dbReference type="GO" id="GO:0032447">
    <property type="term" value="P:protein urmylation"/>
    <property type="evidence" value="ECO:0007669"/>
    <property type="project" value="UniProtKB-UniRule"/>
</dbReference>
<dbReference type="PANTHER" id="PTHR20882:SF14">
    <property type="entry name" value="CYTOPLASMIC TRNA 2-THIOLATION PROTEIN 2"/>
    <property type="match status" value="1"/>
</dbReference>
<evidence type="ECO:0000256" key="1">
    <source>
        <dbReference type="ARBA" id="ARBA00022490"/>
    </source>
</evidence>
<dbReference type="GO" id="GO:0016779">
    <property type="term" value="F:nucleotidyltransferase activity"/>
    <property type="evidence" value="ECO:0007669"/>
    <property type="project" value="UniProtKB-UniRule"/>
</dbReference>
<dbReference type="GO" id="GO:0016783">
    <property type="term" value="F:sulfurtransferase activity"/>
    <property type="evidence" value="ECO:0007669"/>
    <property type="project" value="TreeGrafter"/>
</dbReference>
<dbReference type="InterPro" id="IPR019407">
    <property type="entry name" value="CTU2"/>
</dbReference>
<keyword evidence="5" id="KW-1185">Reference proteome</keyword>
<dbReference type="OrthoDB" id="25129at2759"/>
<dbReference type="UniPathway" id="UPA00988"/>
<comment type="pathway">
    <text evidence="3">tRNA modification; 5-methoxycarbonylmethyl-2-thiouridine-tRNA biosynthesis.</text>
</comment>
<dbReference type="EMBL" id="MPUH01000484">
    <property type="protein sequence ID" value="OMJ79175.1"/>
    <property type="molecule type" value="Genomic_DNA"/>
</dbReference>
<comment type="caution">
    <text evidence="4">The sequence shown here is derived from an EMBL/GenBank/DDBJ whole genome shotgun (WGS) entry which is preliminary data.</text>
</comment>
<dbReference type="Pfam" id="PF10288">
    <property type="entry name" value="CTU2"/>
    <property type="match status" value="1"/>
</dbReference>
<dbReference type="GO" id="GO:0002143">
    <property type="term" value="P:tRNA wobble position uridine thiolation"/>
    <property type="evidence" value="ECO:0007669"/>
    <property type="project" value="TreeGrafter"/>
</dbReference>
<evidence type="ECO:0000256" key="3">
    <source>
        <dbReference type="HAMAP-Rule" id="MF_03054"/>
    </source>
</evidence>